<protein>
    <recommendedName>
        <fullName evidence="4">Ubiquitin-like protease family profile domain-containing protein</fullName>
    </recommendedName>
</protein>
<feature type="compositionally biased region" description="Basic residues" evidence="3">
    <location>
        <begin position="11"/>
        <end position="27"/>
    </location>
</feature>
<accession>A0A6C0ASI0</accession>
<dbReference type="Gene3D" id="3.40.395.10">
    <property type="entry name" value="Adenoviral Proteinase, Chain A"/>
    <property type="match status" value="1"/>
</dbReference>
<proteinExistence type="predicted"/>
<dbReference type="EMBL" id="MN740804">
    <property type="protein sequence ID" value="QHS82754.1"/>
    <property type="molecule type" value="Genomic_DNA"/>
</dbReference>
<dbReference type="GO" id="GO:0008234">
    <property type="term" value="F:cysteine-type peptidase activity"/>
    <property type="evidence" value="ECO:0007669"/>
    <property type="project" value="InterPro"/>
</dbReference>
<reference evidence="5" key="1">
    <citation type="journal article" date="2020" name="Nature">
        <title>Giant virus diversity and host interactions through global metagenomics.</title>
        <authorList>
            <person name="Schulz F."/>
            <person name="Roux S."/>
            <person name="Paez-Espino D."/>
            <person name="Jungbluth S."/>
            <person name="Walsh D.A."/>
            <person name="Denef V.J."/>
            <person name="McMahon K.D."/>
            <person name="Konstantinidis K.T."/>
            <person name="Eloe-Fadrosh E.A."/>
            <person name="Kyrpides N.C."/>
            <person name="Woyke T."/>
        </authorList>
    </citation>
    <scope>NUCLEOTIDE SEQUENCE</scope>
    <source>
        <strain evidence="5">GVMAG-S-1101171-111</strain>
    </source>
</reference>
<feature type="domain" description="Ubiquitin-like protease family profile" evidence="4">
    <location>
        <begin position="207"/>
        <end position="319"/>
    </location>
</feature>
<evidence type="ECO:0000256" key="3">
    <source>
        <dbReference type="SAM" id="MobiDB-lite"/>
    </source>
</evidence>
<sequence length="330" mass="38914">MQRYTKYSYKQNKKMKKRTRKHRKKANKLIGGVKKAKTMKPMNCNPKQKNKTIKEDSCMTDEILHKLKNSYNKEHPTTSISSTEPTAIWADLKERMTTCSKEDCWLDVIKDPNEREKIDKELFAPDMPKEWKSKPNTWLSNFDIMAVLEQYQESHPNFKVLGPTPIDFDTRPPEKNGKCVWEELCTFSLKHYLDKKKTKIGIVFNLDKHNQGGSHWISLFLDLDDKYLFFLDSAGEKMPKEVKALVERIVEQGKTLKEPIDIKVYENHPTEHQMGNTECGVYSLFFIISMLTNEVEGKQFSSIDEKIKFFKEKKIPDKYVEKYRKIYFNN</sequence>
<keyword evidence="2" id="KW-0378">Hydrolase</keyword>
<dbReference type="SUPFAM" id="SSF54001">
    <property type="entry name" value="Cysteine proteinases"/>
    <property type="match status" value="1"/>
</dbReference>
<keyword evidence="1" id="KW-0645">Protease</keyword>
<dbReference type="Pfam" id="PF02902">
    <property type="entry name" value="Peptidase_C48"/>
    <property type="match status" value="1"/>
</dbReference>
<dbReference type="InterPro" id="IPR038765">
    <property type="entry name" value="Papain-like_cys_pep_sf"/>
</dbReference>
<feature type="compositionally biased region" description="Low complexity" evidence="3">
    <location>
        <begin position="1"/>
        <end position="10"/>
    </location>
</feature>
<evidence type="ECO:0000259" key="4">
    <source>
        <dbReference type="Pfam" id="PF02902"/>
    </source>
</evidence>
<name>A0A6C0ASI0_9ZZZZ</name>
<feature type="region of interest" description="Disordered" evidence="3">
    <location>
        <begin position="1"/>
        <end position="27"/>
    </location>
</feature>
<dbReference type="AlphaFoldDB" id="A0A6C0ASI0"/>
<dbReference type="InterPro" id="IPR003653">
    <property type="entry name" value="Peptidase_C48_C"/>
</dbReference>
<evidence type="ECO:0000313" key="5">
    <source>
        <dbReference type="EMBL" id="QHS82754.1"/>
    </source>
</evidence>
<dbReference type="GO" id="GO:0006508">
    <property type="term" value="P:proteolysis"/>
    <property type="evidence" value="ECO:0007669"/>
    <property type="project" value="UniProtKB-KW"/>
</dbReference>
<evidence type="ECO:0000256" key="1">
    <source>
        <dbReference type="ARBA" id="ARBA00022670"/>
    </source>
</evidence>
<evidence type="ECO:0000256" key="2">
    <source>
        <dbReference type="ARBA" id="ARBA00022801"/>
    </source>
</evidence>
<organism evidence="5">
    <name type="scientific">viral metagenome</name>
    <dbReference type="NCBI Taxonomy" id="1070528"/>
    <lineage>
        <taxon>unclassified sequences</taxon>
        <taxon>metagenomes</taxon>
        <taxon>organismal metagenomes</taxon>
    </lineage>
</organism>